<reference evidence="8" key="1">
    <citation type="submission" date="2018-05" db="EMBL/GenBank/DDBJ databases">
        <title>Draft genome of Mucuna pruriens seed.</title>
        <authorList>
            <person name="Nnadi N.E."/>
            <person name="Vos R."/>
            <person name="Hasami M.H."/>
            <person name="Devisetty U.K."/>
            <person name="Aguiy J.C."/>
        </authorList>
    </citation>
    <scope>NUCLEOTIDE SEQUENCE [LARGE SCALE GENOMIC DNA]</scope>
    <source>
        <strain evidence="8">JCA_2017</strain>
    </source>
</reference>
<evidence type="ECO:0000256" key="4">
    <source>
        <dbReference type="ARBA" id="ARBA00022759"/>
    </source>
</evidence>
<dbReference type="InterPro" id="IPR043502">
    <property type="entry name" value="DNA/RNA_pol_sf"/>
</dbReference>
<dbReference type="PANTHER" id="PTHR34072">
    <property type="entry name" value="ENZYMATIC POLYPROTEIN-RELATED"/>
    <property type="match status" value="1"/>
</dbReference>
<keyword evidence="5" id="KW-0378">Hydrolase</keyword>
<keyword evidence="3" id="KW-0540">Nuclease</keyword>
<organism evidence="8 9">
    <name type="scientific">Mucuna pruriens</name>
    <name type="common">Velvet bean</name>
    <name type="synonym">Dolichos pruriens</name>
    <dbReference type="NCBI Taxonomy" id="157652"/>
    <lineage>
        <taxon>Eukaryota</taxon>
        <taxon>Viridiplantae</taxon>
        <taxon>Streptophyta</taxon>
        <taxon>Embryophyta</taxon>
        <taxon>Tracheophyta</taxon>
        <taxon>Spermatophyta</taxon>
        <taxon>Magnoliopsida</taxon>
        <taxon>eudicotyledons</taxon>
        <taxon>Gunneridae</taxon>
        <taxon>Pentapetalae</taxon>
        <taxon>rosids</taxon>
        <taxon>fabids</taxon>
        <taxon>Fabales</taxon>
        <taxon>Fabaceae</taxon>
        <taxon>Papilionoideae</taxon>
        <taxon>50 kb inversion clade</taxon>
        <taxon>NPAAA clade</taxon>
        <taxon>indigoferoid/millettioid clade</taxon>
        <taxon>Phaseoleae</taxon>
        <taxon>Mucuna</taxon>
    </lineage>
</organism>
<comment type="caution">
    <text evidence="8">The sequence shown here is derived from an EMBL/GenBank/DDBJ whole genome shotgun (WGS) entry which is preliminary data.</text>
</comment>
<dbReference type="GO" id="GO:0016787">
    <property type="term" value="F:hydrolase activity"/>
    <property type="evidence" value="ECO:0007669"/>
    <property type="project" value="UniProtKB-KW"/>
</dbReference>
<dbReference type="OrthoDB" id="10055717at2759"/>
<evidence type="ECO:0000256" key="2">
    <source>
        <dbReference type="ARBA" id="ARBA00022695"/>
    </source>
</evidence>
<accession>A0A371FDF9</accession>
<gene>
    <name evidence="8" type="ORF">CR513_43662</name>
</gene>
<keyword evidence="4" id="KW-0255">Endonuclease</keyword>
<dbReference type="InterPro" id="IPR041373">
    <property type="entry name" value="RT_RNaseH"/>
</dbReference>
<protein>
    <recommendedName>
        <fullName evidence="7">Reverse transcriptase RNase H-like domain-containing protein</fullName>
    </recommendedName>
</protein>
<keyword evidence="9" id="KW-1185">Reference proteome</keyword>
<dbReference type="PANTHER" id="PTHR34072:SF57">
    <property type="entry name" value="RNA-DIRECTED DNA POLYMERASE"/>
    <property type="match status" value="1"/>
</dbReference>
<dbReference type="Proteomes" id="UP000257109">
    <property type="component" value="Unassembled WGS sequence"/>
</dbReference>
<evidence type="ECO:0000256" key="1">
    <source>
        <dbReference type="ARBA" id="ARBA00022679"/>
    </source>
</evidence>
<evidence type="ECO:0000256" key="5">
    <source>
        <dbReference type="ARBA" id="ARBA00022801"/>
    </source>
</evidence>
<evidence type="ECO:0000313" key="9">
    <source>
        <dbReference type="Proteomes" id="UP000257109"/>
    </source>
</evidence>
<keyword evidence="2" id="KW-0548">Nucleotidyltransferase</keyword>
<evidence type="ECO:0000256" key="6">
    <source>
        <dbReference type="ARBA" id="ARBA00022918"/>
    </source>
</evidence>
<evidence type="ECO:0000313" key="8">
    <source>
        <dbReference type="EMBL" id="RDX76349.1"/>
    </source>
</evidence>
<keyword evidence="1" id="KW-0808">Transferase</keyword>
<feature type="domain" description="Reverse transcriptase RNase H-like" evidence="7">
    <location>
        <begin position="2"/>
        <end position="66"/>
    </location>
</feature>
<name>A0A371FDF9_MUCPR</name>
<sequence>MCDASNSTLGAVLGQRVSKLPHVITYASRTMDPAQVNYTTIEKELLAIKPGLIWWMLLLQEFNLEIRDKKGAENVVADNFSRLEREVYPLSIRDEFLDEQIL</sequence>
<dbReference type="SUPFAM" id="SSF56672">
    <property type="entry name" value="DNA/RNA polymerases"/>
    <property type="match status" value="1"/>
</dbReference>
<dbReference type="AlphaFoldDB" id="A0A371FDF9"/>
<evidence type="ECO:0000259" key="7">
    <source>
        <dbReference type="Pfam" id="PF17917"/>
    </source>
</evidence>
<dbReference type="EMBL" id="QJKJ01009534">
    <property type="protein sequence ID" value="RDX76349.1"/>
    <property type="molecule type" value="Genomic_DNA"/>
</dbReference>
<keyword evidence="6" id="KW-0695">RNA-directed DNA polymerase</keyword>
<feature type="non-terminal residue" evidence="8">
    <location>
        <position position="1"/>
    </location>
</feature>
<dbReference type="GO" id="GO:0003964">
    <property type="term" value="F:RNA-directed DNA polymerase activity"/>
    <property type="evidence" value="ECO:0007669"/>
    <property type="project" value="UniProtKB-KW"/>
</dbReference>
<proteinExistence type="predicted"/>
<evidence type="ECO:0000256" key="3">
    <source>
        <dbReference type="ARBA" id="ARBA00022722"/>
    </source>
</evidence>
<dbReference type="GO" id="GO:0004519">
    <property type="term" value="F:endonuclease activity"/>
    <property type="evidence" value="ECO:0007669"/>
    <property type="project" value="UniProtKB-KW"/>
</dbReference>
<dbReference type="Pfam" id="PF17917">
    <property type="entry name" value="RT_RNaseH"/>
    <property type="match status" value="1"/>
</dbReference>